<dbReference type="InterPro" id="IPR023753">
    <property type="entry name" value="FAD/NAD-binding_dom"/>
</dbReference>
<dbReference type="EMBL" id="CP009552">
    <property type="protein sequence ID" value="AIY89586.1"/>
    <property type="molecule type" value="Genomic_DNA"/>
</dbReference>
<organism evidence="2 3">
    <name type="scientific">Geoglobus acetivorans</name>
    <dbReference type="NCBI Taxonomy" id="565033"/>
    <lineage>
        <taxon>Archaea</taxon>
        <taxon>Methanobacteriati</taxon>
        <taxon>Methanobacteriota</taxon>
        <taxon>Archaeoglobi</taxon>
        <taxon>Archaeoglobales</taxon>
        <taxon>Archaeoglobaceae</taxon>
        <taxon>Geoglobus</taxon>
    </lineage>
</organism>
<dbReference type="Proteomes" id="UP000030624">
    <property type="component" value="Chromosome"/>
</dbReference>
<dbReference type="PANTHER" id="PTHR43755">
    <property type="match status" value="1"/>
</dbReference>
<reference evidence="2 3" key="1">
    <citation type="journal article" date="2015" name="Appl. Environ. Microbiol.">
        <title>The Geoglobus acetivorans genome: Fe(III) reduction, acetate utilization, autotrophic growth, and degradation of aromatic compounds in a hyperthermophilic archaeon.</title>
        <authorList>
            <person name="Mardanov A.V."/>
            <person name="Slododkina G.B."/>
            <person name="Slobodkin A.I."/>
            <person name="Beletsky A.V."/>
            <person name="Gavrilov S.N."/>
            <person name="Kublanov I.V."/>
            <person name="Bonch-Osmolovskaya E.A."/>
            <person name="Skryabin K.G."/>
            <person name="Ravin N.V."/>
        </authorList>
    </citation>
    <scope>NUCLEOTIDE SEQUENCE [LARGE SCALE GENOMIC DNA]</scope>
    <source>
        <strain evidence="2 3">SBH6</strain>
    </source>
</reference>
<sequence length="379" mass="42716">MKRVVILGGGVAGTLTANYLVPKIKERIKNEEVQITLISDRNFQIYEPGFLYMIFNRLGEGELKRNLGELVDPAVQLVIDRATKIDADNSRVVTENGSYDYDYLVIATGSRVVPEEIPGLKEGGHWFYNLEGATRLREALAKFNGGKIVVSVMGIPHKCPVAPMEVTFILHDFLRRRNLRDKSELLYTYPINKIFTMDPVVELIQPMFDERGIQYKTFFNPIEVDAKNRKVITLEGEEESYDLLIAIPPHKGAQVIIDSGLGDKGGWVPTDKYTLRVDGYDNMYALGDATNLPVSKAGSVAHFQAEVVAENLAAEIEGIEPTAMFNGKAFCFIETGWEEATYIWFDYFTPPRPVLPSKFVHFVKMAYNKAYWLTARGLL</sequence>
<feature type="domain" description="FAD/NAD(P)-binding" evidence="1">
    <location>
        <begin position="3"/>
        <end position="292"/>
    </location>
</feature>
<evidence type="ECO:0000313" key="3">
    <source>
        <dbReference type="Proteomes" id="UP000030624"/>
    </source>
</evidence>
<dbReference type="GO" id="GO:0016491">
    <property type="term" value="F:oxidoreductase activity"/>
    <property type="evidence" value="ECO:0007669"/>
    <property type="project" value="InterPro"/>
</dbReference>
<dbReference type="GeneID" id="24797137"/>
<dbReference type="KEGG" id="gac:GACE_0533"/>
<protein>
    <submittedName>
        <fullName evidence="2">FAD-dependent pyridine nucleotide-disulfide oxidoreductase</fullName>
    </submittedName>
</protein>
<proteinExistence type="predicted"/>
<dbReference type="PANTHER" id="PTHR43755:SF1">
    <property type="entry name" value="FAD-DEPENDENT PYRIDINE NUCLEOTIDE-DISULPHIDE OXIDOREDUCTASE"/>
    <property type="match status" value="1"/>
</dbReference>
<dbReference type="RefSeq" id="WP_048090948.1">
    <property type="nucleotide sequence ID" value="NZ_CP009552.1"/>
</dbReference>
<name>A0A0A7GF48_GEOAI</name>
<dbReference type="Pfam" id="PF07992">
    <property type="entry name" value="Pyr_redox_2"/>
    <property type="match status" value="1"/>
</dbReference>
<gene>
    <name evidence="2" type="ORF">GACE_0533</name>
</gene>
<evidence type="ECO:0000259" key="1">
    <source>
        <dbReference type="Pfam" id="PF07992"/>
    </source>
</evidence>
<dbReference type="SUPFAM" id="SSF51905">
    <property type="entry name" value="FAD/NAD(P)-binding domain"/>
    <property type="match status" value="2"/>
</dbReference>
<evidence type="ECO:0000313" key="2">
    <source>
        <dbReference type="EMBL" id="AIY89586.1"/>
    </source>
</evidence>
<dbReference type="HOGENOM" id="CLU_030742_5_0_2"/>
<dbReference type="eggNOG" id="arCOG01064">
    <property type="taxonomic scope" value="Archaea"/>
</dbReference>
<dbReference type="Gene3D" id="3.50.50.60">
    <property type="entry name" value="FAD/NAD(P)-binding domain"/>
    <property type="match status" value="2"/>
</dbReference>
<accession>A0A0A7GF48</accession>
<dbReference type="STRING" id="565033.GACE_0533"/>
<dbReference type="InterPro" id="IPR052541">
    <property type="entry name" value="SQRD"/>
</dbReference>
<dbReference type="AlphaFoldDB" id="A0A0A7GF48"/>
<dbReference type="InterPro" id="IPR036188">
    <property type="entry name" value="FAD/NAD-bd_sf"/>
</dbReference>